<reference evidence="1 2" key="1">
    <citation type="submission" date="2018-11" db="EMBL/GenBank/DDBJ databases">
        <title>Complete Genome Sequence of Vbrio mediterranei 117-T6: a Potential Pathogen Bacteria Isolated from the Conchocelis of Pyropia.</title>
        <authorList>
            <person name="Liu Q."/>
        </authorList>
    </citation>
    <scope>NUCLEOTIDE SEQUENCE [LARGE SCALE GENOMIC DNA]</scope>
    <source>
        <strain evidence="1 2">117-T6</strain>
    </source>
</reference>
<sequence length="152" mass="17315">MEVKDWDTPFSEGTIYIVDLSWNGRHFAVTYPDGSGYELEGSERHKDYALIVSVFHEETESLYDVMFDTVSGFRLLDEGGLLELWAVGDRFPNCALIKGHLWSKESPITFISGYEDEWSHLIATSDECVEIVSHKHPDIKLVGKSNKRETAK</sequence>
<dbReference type="Proteomes" id="UP000279760">
    <property type="component" value="Chromosome 2"/>
</dbReference>
<gene>
    <name evidence="1" type="ORF">ECB94_17995</name>
</gene>
<accession>A0A3G4VEP7</accession>
<evidence type="ECO:0000313" key="1">
    <source>
        <dbReference type="EMBL" id="AYV23200.1"/>
    </source>
</evidence>
<proteinExistence type="predicted"/>
<protein>
    <submittedName>
        <fullName evidence="1">Uncharacterized protein</fullName>
    </submittedName>
</protein>
<evidence type="ECO:0000313" key="2">
    <source>
        <dbReference type="Proteomes" id="UP000279760"/>
    </source>
</evidence>
<dbReference type="AlphaFoldDB" id="A0A3G4VEP7"/>
<name>A0A3G4VEP7_9VIBR</name>
<organism evidence="1 2">
    <name type="scientific">Vibrio mediterranei</name>
    <dbReference type="NCBI Taxonomy" id="689"/>
    <lineage>
        <taxon>Bacteria</taxon>
        <taxon>Pseudomonadati</taxon>
        <taxon>Pseudomonadota</taxon>
        <taxon>Gammaproteobacteria</taxon>
        <taxon>Vibrionales</taxon>
        <taxon>Vibrionaceae</taxon>
        <taxon>Vibrio</taxon>
    </lineage>
</organism>
<dbReference type="RefSeq" id="WP_031494103.1">
    <property type="nucleotide sequence ID" value="NZ_CP033578.1"/>
</dbReference>
<dbReference type="EMBL" id="CP033578">
    <property type="protein sequence ID" value="AYV23200.1"/>
    <property type="molecule type" value="Genomic_DNA"/>
</dbReference>